<dbReference type="Gene3D" id="1.25.40.20">
    <property type="entry name" value="Ankyrin repeat-containing domain"/>
    <property type="match status" value="1"/>
</dbReference>
<dbReference type="Pfam" id="PF00023">
    <property type="entry name" value="Ank"/>
    <property type="match status" value="1"/>
</dbReference>
<dbReference type="AlphaFoldDB" id="A0A9P6LEM8"/>
<dbReference type="GeneID" id="62168022"/>
<accession>A0A9P6LEM8</accession>
<reference evidence="1" key="2">
    <citation type="submission" date="2020-11" db="EMBL/GenBank/DDBJ databases">
        <title>Whole genome sequencing of Colletotrichum sp.</title>
        <authorList>
            <person name="Li H."/>
        </authorList>
    </citation>
    <scope>NUCLEOTIDE SEQUENCE</scope>
    <source>
        <strain evidence="1">CkLH20</strain>
    </source>
</reference>
<evidence type="ECO:0000313" key="2">
    <source>
        <dbReference type="Proteomes" id="UP000781932"/>
    </source>
</evidence>
<dbReference type="EMBL" id="JAATWM020000056">
    <property type="protein sequence ID" value="KAF9870271.1"/>
    <property type="molecule type" value="Genomic_DNA"/>
</dbReference>
<protein>
    <recommendedName>
        <fullName evidence="3">Ankyrin repeat protein</fullName>
    </recommendedName>
</protein>
<sequence length="274" mass="29066">MTTPLHVAAALDHADVVALILKKIPSSSVDLMTCTPWQPALPSPAPLLHINMLVRHHGIGGWDKPSTTALHTAIASRASDRVILDIIRAGAAWDLPLANAHGITALHLMAAHGRISLLHSMSSLGIKGLDWPDHQGFRALHYATCYPPAGTDTVAASELIDALVGVGATLEPLNDEEQNQTYLTNLITAASRHNEGQSASSLVDVDGTLPGRPWLPTDLMTPSGAVIDVDEELLLDVQNMICAEPARLAQLEGKTALAEALQSACNAVWTERPA</sequence>
<dbReference type="Proteomes" id="UP000781932">
    <property type="component" value="Unassembled WGS sequence"/>
</dbReference>
<dbReference type="InterPro" id="IPR002110">
    <property type="entry name" value="Ankyrin_rpt"/>
</dbReference>
<gene>
    <name evidence="1" type="ORF">CkaCkLH20_12235</name>
</gene>
<comment type="caution">
    <text evidence="1">The sequence shown here is derived from an EMBL/GenBank/DDBJ whole genome shotgun (WGS) entry which is preliminary data.</text>
</comment>
<dbReference type="InterPro" id="IPR036770">
    <property type="entry name" value="Ankyrin_rpt-contain_sf"/>
</dbReference>
<evidence type="ECO:0008006" key="3">
    <source>
        <dbReference type="Google" id="ProtNLM"/>
    </source>
</evidence>
<organism evidence="1 2">
    <name type="scientific">Colletotrichum karsti</name>
    <dbReference type="NCBI Taxonomy" id="1095194"/>
    <lineage>
        <taxon>Eukaryota</taxon>
        <taxon>Fungi</taxon>
        <taxon>Dikarya</taxon>
        <taxon>Ascomycota</taxon>
        <taxon>Pezizomycotina</taxon>
        <taxon>Sordariomycetes</taxon>
        <taxon>Hypocreomycetidae</taxon>
        <taxon>Glomerellales</taxon>
        <taxon>Glomerellaceae</taxon>
        <taxon>Colletotrichum</taxon>
        <taxon>Colletotrichum boninense species complex</taxon>
    </lineage>
</organism>
<dbReference type="OrthoDB" id="4840223at2759"/>
<dbReference type="SUPFAM" id="SSF48403">
    <property type="entry name" value="Ankyrin repeat"/>
    <property type="match status" value="1"/>
</dbReference>
<reference evidence="1" key="1">
    <citation type="submission" date="2020-03" db="EMBL/GenBank/DDBJ databases">
        <authorList>
            <person name="He L."/>
        </authorList>
    </citation>
    <scope>NUCLEOTIDE SEQUENCE</scope>
    <source>
        <strain evidence="1">CkLH20</strain>
    </source>
</reference>
<evidence type="ECO:0000313" key="1">
    <source>
        <dbReference type="EMBL" id="KAF9870271.1"/>
    </source>
</evidence>
<name>A0A9P6LEM8_9PEZI</name>
<keyword evidence="2" id="KW-1185">Reference proteome</keyword>
<dbReference type="RefSeq" id="XP_038739732.1">
    <property type="nucleotide sequence ID" value="XM_038894948.1"/>
</dbReference>
<proteinExistence type="predicted"/>